<dbReference type="Proteomes" id="UP000449209">
    <property type="component" value="Unassembled WGS sequence"/>
</dbReference>
<feature type="compositionally biased region" description="Low complexity" evidence="1">
    <location>
        <begin position="180"/>
        <end position="206"/>
    </location>
</feature>
<feature type="region of interest" description="Disordered" evidence="1">
    <location>
        <begin position="84"/>
        <end position="110"/>
    </location>
</feature>
<reference evidence="2 3" key="1">
    <citation type="journal article" date="2019" name="Appl. Environ. Microbiol.">
        <title>Genetic determinants of hydroxycinnamic acid metabolism in heterofermentative lactobacilli.</title>
        <authorList>
            <person name="Gaur G."/>
            <person name="Oh J.H."/>
            <person name="Filannino P."/>
            <person name="Gobbetti M."/>
            <person name="van Pijkeren J.P."/>
            <person name="Ganzle M.G."/>
        </authorList>
    </citation>
    <scope>NUCLEOTIDE SEQUENCE [LARGE SCALE GENOMIC DNA]</scope>
    <source>
        <strain evidence="2 3">C5</strain>
    </source>
</reference>
<name>A0A6N9I276_9LACO</name>
<dbReference type="EMBL" id="WEZQ01000011">
    <property type="protein sequence ID" value="MYV17252.1"/>
    <property type="molecule type" value="Genomic_DNA"/>
</dbReference>
<dbReference type="AlphaFoldDB" id="A0A6N9I276"/>
<feature type="compositionally biased region" description="Acidic residues" evidence="1">
    <location>
        <begin position="167"/>
        <end position="179"/>
    </location>
</feature>
<evidence type="ECO:0000256" key="1">
    <source>
        <dbReference type="SAM" id="MobiDB-lite"/>
    </source>
</evidence>
<gene>
    <name evidence="2" type="ORF">GB993_07015</name>
</gene>
<proteinExistence type="predicted"/>
<organism evidence="2 3">
    <name type="scientific">Furfurilactobacillus milii</name>
    <dbReference type="NCBI Taxonomy" id="2888272"/>
    <lineage>
        <taxon>Bacteria</taxon>
        <taxon>Bacillati</taxon>
        <taxon>Bacillota</taxon>
        <taxon>Bacilli</taxon>
        <taxon>Lactobacillales</taxon>
        <taxon>Lactobacillaceae</taxon>
        <taxon>Furfurilactobacillus</taxon>
    </lineage>
</organism>
<feature type="region of interest" description="Disordered" evidence="1">
    <location>
        <begin position="147"/>
        <end position="214"/>
    </location>
</feature>
<comment type="caution">
    <text evidence="2">The sequence shown here is derived from an EMBL/GenBank/DDBJ whole genome shotgun (WGS) entry which is preliminary data.</text>
</comment>
<protein>
    <submittedName>
        <fullName evidence="2">Uncharacterized protein</fullName>
    </submittedName>
</protein>
<evidence type="ECO:0000313" key="3">
    <source>
        <dbReference type="Proteomes" id="UP000449209"/>
    </source>
</evidence>
<accession>A0A6N9I276</accession>
<sequence length="214" mass="22896">MDDIFGSGKIDILLRALLFYGVNNPNTSSQWHDMKTSLNSAGGIWTTGIMGAHPTWMAGSGEYSGSSNIPLPTVRTVLPGEDLNADESTQERHTGVTYSVDKFDDGGNPIDEENEYSIKLQDVIDFINANGGKNALNSVDYHMVSPAVQSSSDDDSSDDSNTSESDTNNDDGSDDDTSDSDVSSDTSNDSSNSDDQNNNQNDVNSNDNDDGSDN</sequence>
<evidence type="ECO:0000313" key="2">
    <source>
        <dbReference type="EMBL" id="MYV17252.1"/>
    </source>
</evidence>